<evidence type="ECO:0000313" key="3">
    <source>
        <dbReference type="Proteomes" id="UP000065734"/>
    </source>
</evidence>
<dbReference type="SUPFAM" id="SSF53850">
    <property type="entry name" value="Periplasmic binding protein-like II"/>
    <property type="match status" value="1"/>
</dbReference>
<dbReference type="EMBL" id="LN907867">
    <property type="protein sequence ID" value="CUU42734.1"/>
    <property type="molecule type" value="Genomic_DNA"/>
</dbReference>
<dbReference type="PANTHER" id="PTHR42941:SF1">
    <property type="entry name" value="SLL1037 PROTEIN"/>
    <property type="match status" value="1"/>
</dbReference>
<evidence type="ECO:0000313" key="2">
    <source>
        <dbReference type="EMBL" id="CUU42734.1"/>
    </source>
</evidence>
<evidence type="ECO:0000256" key="1">
    <source>
        <dbReference type="SAM" id="Phobius"/>
    </source>
</evidence>
<sequence length="409" mass="45495">MNGLQRPVRCRKNNSAGLGIPMIEDLHRVGGRYRWFGILAAALAAAVLAIAPASGQSRSHRSEASLASLSEQINANTIAIISGNLNATYLSIASDLSAVLDDGDAFRVLPMVGKGGGQNIRDVRFLKGVDLGITQSNLLGYYQRTNEIGRVDDKVSYLAKLFNEEMHVVVRADSGITSLVELDGKRVNFSDVGSGTQFTTRDFFQRLGIEPVEVNTGQADAFEKLKTGEIAASILIAGKPTGSMSKIRAEDGFRFLPVTFSKPLQTDYLPATLTSQDYPNMIPPGAEIETVAVGAVLFAYNWPKNTDRYRRIESFIEHFFPRIAEFQKPPRHPKWRETNLAAVVPGWTRFPAAEDWLQRNTPPQLTRDTSREQFERFLASRKAASGDAPTDRERLFEEFLRWNGTRERR</sequence>
<dbReference type="KEGG" id="bvr:BVIR_2302"/>
<dbReference type="NCBIfam" id="TIGR02122">
    <property type="entry name" value="TRAP_TAXI"/>
    <property type="match status" value="1"/>
</dbReference>
<gene>
    <name evidence="2" type="ORF">BVIRIDIS_17480</name>
</gene>
<accession>A0A0N7IUR2</accession>
<keyword evidence="1" id="KW-0812">Transmembrane</keyword>
<dbReference type="PATRIC" id="fig|1079.6.peg.2399"/>
<dbReference type="AlphaFoldDB" id="A0A0N7IUR2"/>
<protein>
    <submittedName>
        <fullName evidence="2">TRAP transporter solute receptor, TAXI family</fullName>
    </submittedName>
</protein>
<dbReference type="Gene3D" id="3.40.190.10">
    <property type="entry name" value="Periplasmic binding protein-like II"/>
    <property type="match status" value="2"/>
</dbReference>
<dbReference type="Proteomes" id="UP000065734">
    <property type="component" value="Chromosome I"/>
</dbReference>
<keyword evidence="3" id="KW-1185">Reference proteome</keyword>
<dbReference type="PANTHER" id="PTHR42941">
    <property type="entry name" value="SLL1037 PROTEIN"/>
    <property type="match status" value="1"/>
</dbReference>
<dbReference type="Pfam" id="PF16868">
    <property type="entry name" value="NMT1_3"/>
    <property type="match status" value="1"/>
</dbReference>
<dbReference type="InterPro" id="IPR011852">
    <property type="entry name" value="TRAP_TAXI"/>
</dbReference>
<reference evidence="3" key="1">
    <citation type="journal article" date="2016" name="Genome Announc.">
        <title>Revised genome sequence of the purple photosynthetic bacterium Blastochloris viridis.</title>
        <authorList>
            <person name="Liu L.N."/>
            <person name="Faulkner M."/>
            <person name="Liu X."/>
            <person name="Huang F."/>
            <person name="Darby A.C."/>
            <person name="Hall N."/>
        </authorList>
    </citation>
    <scope>NUCLEOTIDE SEQUENCE [LARGE SCALE GENOMIC DNA]</scope>
    <source>
        <strain evidence="3">ATCC 19567 / DSM 133 / F</strain>
    </source>
</reference>
<keyword evidence="1" id="KW-1133">Transmembrane helix</keyword>
<proteinExistence type="predicted"/>
<organism evidence="2 3">
    <name type="scientific">Blastochloris viridis</name>
    <name type="common">Rhodopseudomonas viridis</name>
    <dbReference type="NCBI Taxonomy" id="1079"/>
    <lineage>
        <taxon>Bacteria</taxon>
        <taxon>Pseudomonadati</taxon>
        <taxon>Pseudomonadota</taxon>
        <taxon>Alphaproteobacteria</taxon>
        <taxon>Hyphomicrobiales</taxon>
        <taxon>Blastochloridaceae</taxon>
        <taxon>Blastochloris</taxon>
    </lineage>
</organism>
<keyword evidence="1" id="KW-0472">Membrane</keyword>
<name>A0A0N7IUR2_BLAVI</name>
<keyword evidence="2" id="KW-0675">Receptor</keyword>
<feature type="transmembrane region" description="Helical" evidence="1">
    <location>
        <begin position="33"/>
        <end position="51"/>
    </location>
</feature>